<evidence type="ECO:0000256" key="7">
    <source>
        <dbReference type="ARBA" id="ARBA00023157"/>
    </source>
</evidence>
<comment type="function">
    <text evidence="10">Ligand for members of the frizzled family of seven transmembrane receptors.</text>
</comment>
<dbReference type="GO" id="GO:0045165">
    <property type="term" value="P:cell fate commitment"/>
    <property type="evidence" value="ECO:0007669"/>
    <property type="project" value="TreeGrafter"/>
</dbReference>
<evidence type="ECO:0000256" key="11">
    <source>
        <dbReference type="SAM" id="SignalP"/>
    </source>
</evidence>
<evidence type="ECO:0000256" key="4">
    <source>
        <dbReference type="ARBA" id="ARBA00022525"/>
    </source>
</evidence>
<dbReference type="eggNOG" id="KOG3913">
    <property type="taxonomic scope" value="Eukaryota"/>
</dbReference>
<dbReference type="GO" id="GO:0000902">
    <property type="term" value="P:cell morphogenesis"/>
    <property type="evidence" value="ECO:0007669"/>
    <property type="project" value="UniProtKB-ARBA"/>
</dbReference>
<sequence length="346" mass="38785">MELIQLFVKILCLISIIECRTSESFWGTGMKLVLDPNKICRKAGRLKSKQTSICEKGPEIVREITKGAKIARKECEFQFRNRQWNCPSTRKSMRKILLKDTRETGFVHAITAAGMTHSLAKACSQGTLLDCSCLMMSSPQSDNSLSQDFDFRGCGDNVDFGYKMSKEFLESRLKSGHDVQTMVLRHNYEAGRLAVKMNMKKAYKCHGMSGSCTIQTRWYKLPPFREVGAILKDKFDGAIKVIATNDGRSFTPEISSIKSPSLDDLVYLEESPNFCQADRSTGSLGTQGRECNITSKGIDGCDLLCCGRGAKKVHIPVKKSCNCRFNWCCEVTCNVCTHKMTIYTCK</sequence>
<evidence type="ECO:0000256" key="8">
    <source>
        <dbReference type="ARBA" id="ARBA00023180"/>
    </source>
</evidence>
<evidence type="ECO:0000313" key="13">
    <source>
        <dbReference type="Proteomes" id="UP000015104"/>
    </source>
</evidence>
<dbReference type="AlphaFoldDB" id="T1KGX7"/>
<evidence type="ECO:0000256" key="9">
    <source>
        <dbReference type="ARBA" id="ARBA00023288"/>
    </source>
</evidence>
<evidence type="ECO:0000256" key="1">
    <source>
        <dbReference type="ARBA" id="ARBA00004498"/>
    </source>
</evidence>
<dbReference type="GO" id="GO:0005125">
    <property type="term" value="F:cytokine activity"/>
    <property type="evidence" value="ECO:0007669"/>
    <property type="project" value="TreeGrafter"/>
</dbReference>
<evidence type="ECO:0000256" key="10">
    <source>
        <dbReference type="RuleBase" id="RU003500"/>
    </source>
</evidence>
<feature type="signal peptide" evidence="11">
    <location>
        <begin position="1"/>
        <end position="19"/>
    </location>
</feature>
<dbReference type="PANTHER" id="PTHR12027">
    <property type="entry name" value="WNT RELATED"/>
    <property type="match status" value="1"/>
</dbReference>
<dbReference type="PANTHER" id="PTHR12027:SF72">
    <property type="entry name" value="PROTEIN WNT-6"/>
    <property type="match status" value="1"/>
</dbReference>
<evidence type="ECO:0000256" key="3">
    <source>
        <dbReference type="ARBA" id="ARBA00022473"/>
    </source>
</evidence>
<dbReference type="EnsemblMetazoa" id="tetur11g02380.1">
    <property type="protein sequence ID" value="tetur11g02380.1"/>
    <property type="gene ID" value="tetur11g02380"/>
</dbReference>
<protein>
    <recommendedName>
        <fullName evidence="10">Protein Wnt</fullName>
    </recommendedName>
</protein>
<gene>
    <name evidence="12" type="primary">107364164</name>
</gene>
<keyword evidence="11" id="KW-0732">Signal</keyword>
<reference evidence="13" key="1">
    <citation type="submission" date="2011-08" db="EMBL/GenBank/DDBJ databases">
        <authorList>
            <person name="Rombauts S."/>
        </authorList>
    </citation>
    <scope>NUCLEOTIDE SEQUENCE</scope>
    <source>
        <strain evidence="13">London</strain>
    </source>
</reference>
<keyword evidence="4" id="KW-0964">Secreted</keyword>
<dbReference type="EMBL" id="CAEY01000072">
    <property type="status" value="NOT_ANNOTATED_CDS"/>
    <property type="molecule type" value="Genomic_DNA"/>
</dbReference>
<dbReference type="GO" id="GO:0005615">
    <property type="term" value="C:extracellular space"/>
    <property type="evidence" value="ECO:0007669"/>
    <property type="project" value="TreeGrafter"/>
</dbReference>
<dbReference type="InterPro" id="IPR009143">
    <property type="entry name" value="Wnt6"/>
</dbReference>
<dbReference type="FunFam" id="3.30.2460.20:FF:000001">
    <property type="entry name" value="Wnt homolog"/>
    <property type="match status" value="1"/>
</dbReference>
<keyword evidence="9" id="KW-0449">Lipoprotein</keyword>
<keyword evidence="5" id="KW-0272">Extracellular matrix</keyword>
<organism evidence="12 13">
    <name type="scientific">Tetranychus urticae</name>
    <name type="common">Two-spotted spider mite</name>
    <dbReference type="NCBI Taxonomy" id="32264"/>
    <lineage>
        <taxon>Eukaryota</taxon>
        <taxon>Metazoa</taxon>
        <taxon>Ecdysozoa</taxon>
        <taxon>Arthropoda</taxon>
        <taxon>Chelicerata</taxon>
        <taxon>Arachnida</taxon>
        <taxon>Acari</taxon>
        <taxon>Acariformes</taxon>
        <taxon>Trombidiformes</taxon>
        <taxon>Prostigmata</taxon>
        <taxon>Eleutherengona</taxon>
        <taxon>Raphignathae</taxon>
        <taxon>Tetranychoidea</taxon>
        <taxon>Tetranychidae</taxon>
        <taxon>Tetranychus</taxon>
    </lineage>
</organism>
<dbReference type="PRINTS" id="PR01349">
    <property type="entry name" value="WNTPROTEIN"/>
</dbReference>
<keyword evidence="6 10" id="KW-0879">Wnt signaling pathway</keyword>
<dbReference type="HOGENOM" id="CLU_033039_1_3_1"/>
<dbReference type="Proteomes" id="UP000015104">
    <property type="component" value="Unassembled WGS sequence"/>
</dbReference>
<dbReference type="Gene3D" id="3.30.2460.20">
    <property type="match status" value="1"/>
</dbReference>
<dbReference type="GO" id="GO:0060070">
    <property type="term" value="P:canonical Wnt signaling pathway"/>
    <property type="evidence" value="ECO:0007669"/>
    <property type="project" value="TreeGrafter"/>
</dbReference>
<feature type="chain" id="PRO_5004591493" description="Protein Wnt" evidence="11">
    <location>
        <begin position="20"/>
        <end position="346"/>
    </location>
</feature>
<keyword evidence="7" id="KW-1015">Disulfide bond</keyword>
<dbReference type="Pfam" id="PF00110">
    <property type="entry name" value="wnt"/>
    <property type="match status" value="1"/>
</dbReference>
<evidence type="ECO:0000256" key="6">
    <source>
        <dbReference type="ARBA" id="ARBA00022687"/>
    </source>
</evidence>
<dbReference type="SMART" id="SM00097">
    <property type="entry name" value="WNT1"/>
    <property type="match status" value="1"/>
</dbReference>
<dbReference type="GO" id="GO:0030182">
    <property type="term" value="P:neuron differentiation"/>
    <property type="evidence" value="ECO:0007669"/>
    <property type="project" value="TreeGrafter"/>
</dbReference>
<dbReference type="STRING" id="32264.T1KGX7"/>
<dbReference type="GO" id="GO:0005109">
    <property type="term" value="F:frizzled binding"/>
    <property type="evidence" value="ECO:0007669"/>
    <property type="project" value="TreeGrafter"/>
</dbReference>
<evidence type="ECO:0000313" key="12">
    <source>
        <dbReference type="EnsemblMetazoa" id="tetur11g02380.1"/>
    </source>
</evidence>
<keyword evidence="3 10" id="KW-0217">Developmental protein</keyword>
<dbReference type="InterPro" id="IPR043158">
    <property type="entry name" value="Wnt_C"/>
</dbReference>
<dbReference type="KEGG" id="tut:107364164"/>
<dbReference type="GO" id="GO:0007517">
    <property type="term" value="P:muscle organ development"/>
    <property type="evidence" value="ECO:0007669"/>
    <property type="project" value="UniProtKB-ARBA"/>
</dbReference>
<evidence type="ECO:0000256" key="5">
    <source>
        <dbReference type="ARBA" id="ARBA00022530"/>
    </source>
</evidence>
<dbReference type="CDD" id="cd19338">
    <property type="entry name" value="Wnt_Wnt6"/>
    <property type="match status" value="1"/>
</dbReference>
<proteinExistence type="inferred from homology"/>
<name>T1KGX7_TETUR</name>
<keyword evidence="13" id="KW-1185">Reference proteome</keyword>
<keyword evidence="8" id="KW-0325">Glycoprotein</keyword>
<dbReference type="OMA" id="EISRQFM"/>
<evidence type="ECO:0000256" key="2">
    <source>
        <dbReference type="ARBA" id="ARBA00005683"/>
    </source>
</evidence>
<accession>T1KGX7</accession>
<reference evidence="12" key="2">
    <citation type="submission" date="2015-06" db="UniProtKB">
        <authorList>
            <consortium name="EnsemblMetazoa"/>
        </authorList>
    </citation>
    <scope>IDENTIFICATION</scope>
</reference>
<comment type="similarity">
    <text evidence="2 10">Belongs to the Wnt family.</text>
</comment>
<dbReference type="OrthoDB" id="5945655at2759"/>
<comment type="subcellular location">
    <subcellularLocation>
        <location evidence="1 10">Secreted</location>
        <location evidence="1 10">Extracellular space</location>
        <location evidence="1 10">Extracellular matrix</location>
    </subcellularLocation>
</comment>
<dbReference type="InterPro" id="IPR005817">
    <property type="entry name" value="Wnt"/>
</dbReference>